<dbReference type="AlphaFoldDB" id="A0A4Y1R6K4"/>
<keyword evidence="3 6" id="KW-0808">Transferase</keyword>
<dbReference type="PANTHER" id="PTHR48048">
    <property type="entry name" value="GLYCOSYLTRANSFERASE"/>
    <property type="match status" value="1"/>
</dbReference>
<dbReference type="InterPro" id="IPR035595">
    <property type="entry name" value="UDP_glycos_trans_CS"/>
</dbReference>
<evidence type="ECO:0000313" key="6">
    <source>
        <dbReference type="EMBL" id="BBG99819.1"/>
    </source>
</evidence>
<dbReference type="FunFam" id="3.40.50.2000:FF:000080">
    <property type="entry name" value="Glycosyltransferase"/>
    <property type="match status" value="1"/>
</dbReference>
<evidence type="ECO:0000256" key="3">
    <source>
        <dbReference type="ARBA" id="ARBA00022679"/>
    </source>
</evidence>
<dbReference type="FunFam" id="3.40.50.2000:FF:000056">
    <property type="entry name" value="Glycosyltransferase"/>
    <property type="match status" value="2"/>
</dbReference>
<dbReference type="CDD" id="cd03784">
    <property type="entry name" value="GT1_Gtf-like"/>
    <property type="match status" value="2"/>
</dbReference>
<gene>
    <name evidence="6" type="ORF">Prudu_009636</name>
</gene>
<dbReference type="SUPFAM" id="SSF53756">
    <property type="entry name" value="UDP-Glycosyltransferase/glycogen phosphorylase"/>
    <property type="match status" value="2"/>
</dbReference>
<dbReference type="GO" id="GO:0035251">
    <property type="term" value="F:UDP-glucosyltransferase activity"/>
    <property type="evidence" value="ECO:0007669"/>
    <property type="project" value="InterPro"/>
</dbReference>
<evidence type="ECO:0000256" key="1">
    <source>
        <dbReference type="ARBA" id="ARBA00009995"/>
    </source>
</evidence>
<keyword evidence="2" id="KW-0328">Glycosyltransferase</keyword>
<dbReference type="EMBL" id="AP019299">
    <property type="protein sequence ID" value="BBG99819.1"/>
    <property type="molecule type" value="Genomic_DNA"/>
</dbReference>
<organism evidence="6">
    <name type="scientific">Prunus dulcis</name>
    <name type="common">Almond</name>
    <name type="synonym">Amygdalus dulcis</name>
    <dbReference type="NCBI Taxonomy" id="3755"/>
    <lineage>
        <taxon>Eukaryota</taxon>
        <taxon>Viridiplantae</taxon>
        <taxon>Streptophyta</taxon>
        <taxon>Embryophyta</taxon>
        <taxon>Tracheophyta</taxon>
        <taxon>Spermatophyta</taxon>
        <taxon>Magnoliopsida</taxon>
        <taxon>eudicotyledons</taxon>
        <taxon>Gunneridae</taxon>
        <taxon>Pentapetalae</taxon>
        <taxon>rosids</taxon>
        <taxon>fabids</taxon>
        <taxon>Rosales</taxon>
        <taxon>Rosaceae</taxon>
        <taxon>Amygdaloideae</taxon>
        <taxon>Amygdaleae</taxon>
        <taxon>Prunus</taxon>
    </lineage>
</organism>
<name>A0A4Y1R6K4_PRUDU</name>
<sequence length="889" mass="98509">TSTTCVHPSPRRWPHRVNNRDRKATRCSRLALHHHPHHEAPLRQALHQYRPFDLTPHQLRQPPGVHIDTQGLAFNSFIKTFVQGHKTHVKEAVTKLLAESAQAELAGFIPSYLFFTSGAAGLGFWFQLQSLHDEQGKDAAEITGWDSELIVPSFINPVPAGVWPGMMREKEGATDFIDFAARFRQTKGILINTFRELEPHALRSLSDGKFPPVYPVGPLLNLKSDDGHVGSDQSIQKSDILEWLDDQPPSSVVFLCFGSKGSFSEAQVKEIACALEQSGQRFLWSLRKPEPKGKMGMPTDYADVKGVLPEGFLDRTAGIGKVIGWAPQVAILAHPAVGGFVSHCGWNSTLESLWCGVPIATWPMYAEQQLNAFALVKDLGLGVEIKMDYKQDSEVVVSAEEIERGIRRVMEKDSDIRARVKEISEKSKKALMDGGSSYSSLDETCVHPGPGIGHLVSTVEIAKQLAARDHQLFITVLIMKLPFDQLFTNTDASISRRINFINLPEAHVDTRNTGPSSFFKTFVENHKTHVRAAVLESSTQSESNQARLAGLVVDMFCTTMIDVADEFGVPSYVFFTSNAGCLAFLLYLQKLRDEHGTDASQLMDSEAELAIPSFVNSLPAHVLPGVLLDKEGATAFLNHAKRFRETKGILVNSFSELESHALHSLSDDKTPPVYPVGPLLNLESDDFHVSTDKARQKYDILRWLDDQPSLSVVFLCFGSMGSFGEAQVKEMACALEYGGFRFLCPYESPRQRARLPCQVTMRIPRVSCRKGWAPQVAILAHPAIGGFVSHCGWNSVLESLWYGVPIATWPMYSEQQLNTFELVKELGLAEGSEVVVSAEEIGRGIREVMEKDSDTRERVKEMSVKSKKALLDGGSSHSSLGCFIDQIQL</sequence>
<dbReference type="Gene3D" id="3.40.50.2000">
    <property type="entry name" value="Glycogen Phosphorylase B"/>
    <property type="match status" value="4"/>
</dbReference>
<dbReference type="InterPro" id="IPR002213">
    <property type="entry name" value="UDP_glucos_trans"/>
</dbReference>
<evidence type="ECO:0000256" key="2">
    <source>
        <dbReference type="ARBA" id="ARBA00022676"/>
    </source>
</evidence>
<comment type="similarity">
    <text evidence="1">Belongs to the UDP-glycosyltransferase family.</text>
</comment>
<dbReference type="PROSITE" id="PS00375">
    <property type="entry name" value="UDPGT"/>
    <property type="match status" value="2"/>
</dbReference>
<reference evidence="6" key="1">
    <citation type="journal article" date="2019" name="Science">
        <title>Mutation of a bHLH transcription factor allowed almond domestication.</title>
        <authorList>
            <person name="Sanchez-Perez R."/>
            <person name="Pavan S."/>
            <person name="Mazzeo R."/>
            <person name="Moldovan C."/>
            <person name="Aiese Cigliano R."/>
            <person name="Del Cueto J."/>
            <person name="Ricciardi F."/>
            <person name="Lotti C."/>
            <person name="Ricciardi L."/>
            <person name="Dicenta F."/>
            <person name="Lopez-Marques R.L."/>
            <person name="Lindberg Moller B."/>
        </authorList>
    </citation>
    <scope>NUCLEOTIDE SEQUENCE</scope>
</reference>
<feature type="non-terminal residue" evidence="6">
    <location>
        <position position="1"/>
    </location>
</feature>
<proteinExistence type="inferred from homology"/>
<evidence type="ECO:0000256" key="5">
    <source>
        <dbReference type="ARBA" id="ARBA00080449"/>
    </source>
</evidence>
<dbReference type="PANTHER" id="PTHR48048:SF45">
    <property type="entry name" value="GLYCOSYLTRANSFERASE"/>
    <property type="match status" value="1"/>
</dbReference>
<dbReference type="Pfam" id="PF00201">
    <property type="entry name" value="UDPGT"/>
    <property type="match status" value="2"/>
</dbReference>
<evidence type="ECO:0000256" key="4">
    <source>
        <dbReference type="ARBA" id="ARBA00079378"/>
    </source>
</evidence>
<dbReference type="InterPro" id="IPR050481">
    <property type="entry name" value="UDP-glycosyltransf_plant"/>
</dbReference>
<accession>A0A4Y1R6K4</accession>
<protein>
    <recommendedName>
        <fullName evidence="4">UDP-glucose:chalcone 2'-O-glucosyltransferase</fullName>
    </recommendedName>
    <alternativeName>
        <fullName evidence="5">UDP-glucose:flavonol 2'-O-glucosyltransferase</fullName>
    </alternativeName>
</protein>